<organism evidence="3 4">
    <name type="scientific">Digitaria exilis</name>
    <dbReference type="NCBI Taxonomy" id="1010633"/>
    <lineage>
        <taxon>Eukaryota</taxon>
        <taxon>Viridiplantae</taxon>
        <taxon>Streptophyta</taxon>
        <taxon>Embryophyta</taxon>
        <taxon>Tracheophyta</taxon>
        <taxon>Spermatophyta</taxon>
        <taxon>Magnoliopsida</taxon>
        <taxon>Liliopsida</taxon>
        <taxon>Poales</taxon>
        <taxon>Poaceae</taxon>
        <taxon>PACMAD clade</taxon>
        <taxon>Panicoideae</taxon>
        <taxon>Panicodae</taxon>
        <taxon>Paniceae</taxon>
        <taxon>Anthephorinae</taxon>
        <taxon>Digitaria</taxon>
    </lineage>
</organism>
<sequence>MGCGPSIPKKYTIGGKGRKRKSIIQEVAVFVPTVRIPVASDIVHPLRGIVSKDLVDRLSTLRAHVVELAEEIYYADVSAVSELQHALEEYLPVVLGLTMKESRLESSVQFRWRTLDDDEECCLASAWYEVLSVVHMMAMLALFEANLTLIPKNCQVGGERKVSEDAKKDVVDSLLRASGCLDYSVHRILVQIPAQVKKSFPSYLQEGMLEAISIQALAQCVEIQLGLASECEKATLSVKRRLACEQVSYFSQAHYCLSGCDTSDSYGKKLLFFLKWKCMEAKAVAYYYHGLVLDKGGEPANHISAVCCLSAADDLLSDSKRACLSFCLANPVTRVPPPWGVMKNMHKKIPDVAYGHLFEQNKNR</sequence>
<evidence type="ECO:0000313" key="3">
    <source>
        <dbReference type="EMBL" id="KAF8694283.1"/>
    </source>
</evidence>
<dbReference type="PANTHER" id="PTHR23032">
    <property type="entry name" value="BRO1 DOMAIN-CONTAINING PROTEIN BROX"/>
    <property type="match status" value="1"/>
</dbReference>
<dbReference type="AlphaFoldDB" id="A0A835BIR2"/>
<dbReference type="SMART" id="SM01041">
    <property type="entry name" value="BRO1"/>
    <property type="match status" value="1"/>
</dbReference>
<name>A0A835BIR2_9POAL</name>
<comment type="caution">
    <text evidence="3">The sequence shown here is derived from an EMBL/GenBank/DDBJ whole genome shotgun (WGS) entry which is preliminary data.</text>
</comment>
<dbReference type="CDD" id="cd09034">
    <property type="entry name" value="BRO1_Alix_like"/>
    <property type="match status" value="1"/>
</dbReference>
<dbReference type="EMBL" id="JACEFO010001910">
    <property type="protein sequence ID" value="KAF8694283.1"/>
    <property type="molecule type" value="Genomic_DNA"/>
</dbReference>
<comment type="similarity">
    <text evidence="1">Belongs to the BROX family.</text>
</comment>
<gene>
    <name evidence="3" type="ORF">HU200_038423</name>
</gene>
<reference evidence="3" key="1">
    <citation type="submission" date="2020-07" db="EMBL/GenBank/DDBJ databases">
        <title>Genome sequence and genetic diversity analysis of an under-domesticated orphan crop, white fonio (Digitaria exilis).</title>
        <authorList>
            <person name="Bennetzen J.L."/>
            <person name="Chen S."/>
            <person name="Ma X."/>
            <person name="Wang X."/>
            <person name="Yssel A.E.J."/>
            <person name="Chaluvadi S.R."/>
            <person name="Johnson M."/>
            <person name="Gangashetty P."/>
            <person name="Hamidou F."/>
            <person name="Sanogo M.D."/>
            <person name="Zwaenepoel A."/>
            <person name="Wallace J."/>
            <person name="Van De Peer Y."/>
            <person name="Van Deynze A."/>
        </authorList>
    </citation>
    <scope>NUCLEOTIDE SEQUENCE</scope>
    <source>
        <tissue evidence="3">Leaves</tissue>
    </source>
</reference>
<evidence type="ECO:0000313" key="4">
    <source>
        <dbReference type="Proteomes" id="UP000636709"/>
    </source>
</evidence>
<dbReference type="InterPro" id="IPR004328">
    <property type="entry name" value="BRO1_dom"/>
</dbReference>
<evidence type="ECO:0000256" key="1">
    <source>
        <dbReference type="ARBA" id="ARBA00008901"/>
    </source>
</evidence>
<dbReference type="OrthoDB" id="1855524at2759"/>
<evidence type="ECO:0000259" key="2">
    <source>
        <dbReference type="SMART" id="SM01041"/>
    </source>
</evidence>
<dbReference type="Gene3D" id="1.25.40.280">
    <property type="entry name" value="alix/aip1 like domains"/>
    <property type="match status" value="1"/>
</dbReference>
<accession>A0A835BIR2</accession>
<protein>
    <recommendedName>
        <fullName evidence="2">BRO1 domain-containing protein</fullName>
    </recommendedName>
</protein>
<feature type="domain" description="BRO1" evidence="2">
    <location>
        <begin position="28"/>
        <end position="362"/>
    </location>
</feature>
<dbReference type="Proteomes" id="UP000636709">
    <property type="component" value="Unassembled WGS sequence"/>
</dbReference>
<dbReference type="InterPro" id="IPR038898">
    <property type="entry name" value="BROX"/>
</dbReference>
<dbReference type="Pfam" id="PF03097">
    <property type="entry name" value="BRO1"/>
    <property type="match status" value="1"/>
</dbReference>
<keyword evidence="4" id="KW-1185">Reference proteome</keyword>
<dbReference type="PANTHER" id="PTHR23032:SF2">
    <property type="entry name" value="ENDOSOMAL TARGETING BRO1-LIKE DOMAIN-CONTAINING PROTEIN"/>
    <property type="match status" value="1"/>
</dbReference>
<proteinExistence type="inferred from homology"/>
<dbReference type="InterPro" id="IPR038499">
    <property type="entry name" value="BRO1_sf"/>
</dbReference>